<reference evidence="2 3" key="1">
    <citation type="journal article" date="2003" name="Int. J. Syst. Evol. Microbiol.">
        <title>Halobacillus salinus sp. nov., isolated from a salt lake on the coast of the East Sea in Korea.</title>
        <authorList>
            <person name="Yoon J.H."/>
            <person name="Kang K.H."/>
            <person name="Park Y.H."/>
        </authorList>
    </citation>
    <scope>NUCLEOTIDE SEQUENCE [LARGE SCALE GENOMIC DNA]</scope>
    <source>
        <strain evidence="2 3">HSL-3</strain>
    </source>
</reference>
<dbReference type="CDD" id="cd07255">
    <property type="entry name" value="VOC_BsCatE_like_N"/>
    <property type="match status" value="1"/>
</dbReference>
<evidence type="ECO:0000313" key="2">
    <source>
        <dbReference type="EMBL" id="TGB01376.1"/>
    </source>
</evidence>
<comment type="caution">
    <text evidence="2">The sequence shown here is derived from an EMBL/GenBank/DDBJ whole genome shotgun (WGS) entry which is preliminary data.</text>
</comment>
<protein>
    <submittedName>
        <fullName evidence="2">VOC family protein</fullName>
    </submittedName>
</protein>
<sequence>METKFFQEPATYVDSVELNVTDLEKSLHFYKNVLGLQVMEQSDRHAALTADGRHPLVVIHQPARVTVKEKQATGLYHFAILVPERKDLARLIHHLAEQKIPLGGADHLVSEAIYFSDPDGNGIEVYHDRSSEEWAWNGSEVAMATDPLDTDGLLDLVKESWNGFPEETRMGHIHLHARELKGTLAYYTEGLGLDIANHSYPQAAFLSTEGYHHHVALNTWKGVGAPSPSLHSAGLRHFTLVYPGDLEREAALQRLEKMGHPSEKQDDAVYVTDPSGNSIKLVI</sequence>
<dbReference type="Pfam" id="PF00903">
    <property type="entry name" value="Glyoxalase"/>
    <property type="match status" value="2"/>
</dbReference>
<name>A0A4Z0GV14_9BACI</name>
<dbReference type="RefSeq" id="WP_135328412.1">
    <property type="nucleotide sequence ID" value="NZ_SRJC01000006.1"/>
</dbReference>
<keyword evidence="3" id="KW-1185">Reference proteome</keyword>
<dbReference type="STRING" id="192814.GCA_900166575_00143"/>
<proteinExistence type="predicted"/>
<feature type="domain" description="VOC" evidence="1">
    <location>
        <begin position="169"/>
        <end position="283"/>
    </location>
</feature>
<dbReference type="InterPro" id="IPR029068">
    <property type="entry name" value="Glyas_Bleomycin-R_OHBP_Dase"/>
</dbReference>
<accession>A0A4Z0GV14</accession>
<dbReference type="SUPFAM" id="SSF54593">
    <property type="entry name" value="Glyoxalase/Bleomycin resistance protein/Dihydroxybiphenyl dioxygenase"/>
    <property type="match status" value="2"/>
</dbReference>
<organism evidence="2 3">
    <name type="scientific">Halobacillus salinus</name>
    <dbReference type="NCBI Taxonomy" id="192814"/>
    <lineage>
        <taxon>Bacteria</taxon>
        <taxon>Bacillati</taxon>
        <taxon>Bacillota</taxon>
        <taxon>Bacilli</taxon>
        <taxon>Bacillales</taxon>
        <taxon>Bacillaceae</taxon>
        <taxon>Halobacillus</taxon>
    </lineage>
</organism>
<dbReference type="PROSITE" id="PS51819">
    <property type="entry name" value="VOC"/>
    <property type="match status" value="2"/>
</dbReference>
<gene>
    <name evidence="2" type="ORF">E4663_16345</name>
</gene>
<dbReference type="AlphaFoldDB" id="A0A4Z0GV14"/>
<dbReference type="PANTHER" id="PTHR43279:SF1">
    <property type="entry name" value="CATECHOL-2,3-DIOXYGENASE"/>
    <property type="match status" value="1"/>
</dbReference>
<dbReference type="InterPro" id="IPR037523">
    <property type="entry name" value="VOC_core"/>
</dbReference>
<dbReference type="Proteomes" id="UP000297982">
    <property type="component" value="Unassembled WGS sequence"/>
</dbReference>
<dbReference type="PANTHER" id="PTHR43279">
    <property type="entry name" value="CATECHOL-2,3-DIOXYGENASE"/>
    <property type="match status" value="1"/>
</dbReference>
<dbReference type="EMBL" id="SRJC01000006">
    <property type="protein sequence ID" value="TGB01376.1"/>
    <property type="molecule type" value="Genomic_DNA"/>
</dbReference>
<feature type="domain" description="VOC" evidence="1">
    <location>
        <begin position="12"/>
        <end position="128"/>
    </location>
</feature>
<dbReference type="Gene3D" id="3.10.180.10">
    <property type="entry name" value="2,3-Dihydroxybiphenyl 1,2-Dioxygenase, domain 1"/>
    <property type="match status" value="2"/>
</dbReference>
<evidence type="ECO:0000313" key="3">
    <source>
        <dbReference type="Proteomes" id="UP000297982"/>
    </source>
</evidence>
<dbReference type="InterPro" id="IPR004360">
    <property type="entry name" value="Glyas_Fos-R_dOase_dom"/>
</dbReference>
<evidence type="ECO:0000259" key="1">
    <source>
        <dbReference type="PROSITE" id="PS51819"/>
    </source>
</evidence>